<dbReference type="InterPro" id="IPR027417">
    <property type="entry name" value="P-loop_NTPase"/>
</dbReference>
<dbReference type="SMART" id="SM00487">
    <property type="entry name" value="DEXDc"/>
    <property type="match status" value="1"/>
</dbReference>
<dbReference type="Proteomes" id="UP000594262">
    <property type="component" value="Unplaced"/>
</dbReference>
<dbReference type="InterPro" id="IPR001650">
    <property type="entry name" value="Helicase_C-like"/>
</dbReference>
<evidence type="ECO:0000256" key="8">
    <source>
        <dbReference type="ARBA" id="ARBA00034808"/>
    </source>
</evidence>
<feature type="domain" description="Helicase C-terminal" evidence="11">
    <location>
        <begin position="251"/>
        <end position="421"/>
    </location>
</feature>
<dbReference type="GeneID" id="136821477"/>
<evidence type="ECO:0000313" key="12">
    <source>
        <dbReference type="EnsemblMetazoa" id="CLYHEMP017143.1"/>
    </source>
</evidence>
<evidence type="ECO:0000256" key="7">
    <source>
        <dbReference type="ARBA" id="ARBA00034617"/>
    </source>
</evidence>
<dbReference type="RefSeq" id="XP_066933811.1">
    <property type="nucleotide sequence ID" value="XM_067077710.1"/>
</dbReference>
<keyword evidence="2" id="KW-0547">Nucleotide-binding</keyword>
<keyword evidence="5" id="KW-0413">Isomerase</keyword>
<feature type="domain" description="Helicase ATP-binding" evidence="10">
    <location>
        <begin position="31"/>
        <end position="219"/>
    </location>
</feature>
<protein>
    <recommendedName>
        <fullName evidence="8">DNA 3'-5' helicase</fullName>
        <ecNumber evidence="8">5.6.2.4</ecNumber>
    </recommendedName>
    <alternativeName>
        <fullName evidence="9">DNA 3'-5' helicase BLM</fullName>
    </alternativeName>
</protein>
<keyword evidence="13" id="KW-1185">Reference proteome</keyword>
<keyword evidence="6" id="KW-0539">Nucleus</keyword>
<dbReference type="GO" id="GO:0043138">
    <property type="term" value="F:3'-5' DNA helicase activity"/>
    <property type="evidence" value="ECO:0007669"/>
    <property type="project" value="UniProtKB-EC"/>
</dbReference>
<dbReference type="PANTHER" id="PTHR13710">
    <property type="entry name" value="DNA HELICASE RECQ FAMILY MEMBER"/>
    <property type="match status" value="1"/>
</dbReference>
<sequence>MATFTRDETVKFLEEYVFGIEKFHPKQIELIEEFCLGKNIYLSAHTGFGKSIIYQGIPWFFDCVNEQCLGVSTLIVVSPLISLMEDQVKYLKEKTPITAVAIHQKTENLGSVLDDVEQGFYSLVFTSPESMLSKVKLRQLLSSSSFQEHCIGVAIDEAHVMAEWGFADFKKKVFRKYYANLVQLRTLLGDNISFALFTATASRLMELKIFESLGLTPDDFTRVLLDPDRKNIYYQVQMVPKVSLSIIFAFVIQDIVNNGDSSKRRLIYCQTRKRCALLFNMFTLNLGQNLYSGAVPDPRLRRVDMFHGGTPDSVKSHILDQVTKQDTHLRVVICTIAFGMGVNCRGVNESIHFGPSKSITSFVQESGRIGRNGEPSISRLFYTSALTSKVDAKMRDFVQESSKCRRNMILSNFSASNQSEFACGCECCDVCALKCECPEKKWNPIEFALQSQNSSPTKQRVILDSNLDLLRERLITYKNTFLEVDIKPVGIPSPYMEFDDFQIRSIIKNATKVFTVADVYFFGFVWRREQAIQILKIFGELFEDIEMDSLFLNNTTDFYTSTSVIGDEWYEIANDPSLADTLSDSIMLKQLDDSQDSD</sequence>
<dbReference type="Pfam" id="PF00271">
    <property type="entry name" value="Helicase_C"/>
    <property type="match status" value="1"/>
</dbReference>
<evidence type="ECO:0000313" key="13">
    <source>
        <dbReference type="Proteomes" id="UP000594262"/>
    </source>
</evidence>
<dbReference type="InterPro" id="IPR011545">
    <property type="entry name" value="DEAD/DEAH_box_helicase_dom"/>
</dbReference>
<dbReference type="PROSITE" id="PS51192">
    <property type="entry name" value="HELICASE_ATP_BIND_1"/>
    <property type="match status" value="1"/>
</dbReference>
<dbReference type="GO" id="GO:0005737">
    <property type="term" value="C:cytoplasm"/>
    <property type="evidence" value="ECO:0007669"/>
    <property type="project" value="TreeGrafter"/>
</dbReference>
<dbReference type="EnsemblMetazoa" id="CLYHEMT017143.1">
    <property type="protein sequence ID" value="CLYHEMP017143.1"/>
    <property type="gene ID" value="CLYHEMG017143"/>
</dbReference>
<dbReference type="InterPro" id="IPR014001">
    <property type="entry name" value="Helicase_ATP-bd"/>
</dbReference>
<name>A0A7M5X437_9CNID</name>
<comment type="similarity">
    <text evidence="1">Belongs to the helicase family. RecQ subfamily.</text>
</comment>
<evidence type="ECO:0000256" key="3">
    <source>
        <dbReference type="ARBA" id="ARBA00022840"/>
    </source>
</evidence>
<comment type="catalytic activity">
    <reaction evidence="7">
        <text>Couples ATP hydrolysis with the unwinding of duplex DNA by translocating in the 3'-5' direction.</text>
        <dbReference type="EC" id="5.6.2.4"/>
    </reaction>
</comment>
<proteinExistence type="inferred from homology"/>
<dbReference type="OrthoDB" id="5965418at2759"/>
<evidence type="ECO:0000256" key="5">
    <source>
        <dbReference type="ARBA" id="ARBA00023235"/>
    </source>
</evidence>
<dbReference type="SMART" id="SM00490">
    <property type="entry name" value="HELICc"/>
    <property type="match status" value="1"/>
</dbReference>
<dbReference type="GO" id="GO:0005524">
    <property type="term" value="F:ATP binding"/>
    <property type="evidence" value="ECO:0007669"/>
    <property type="project" value="UniProtKB-KW"/>
</dbReference>
<dbReference type="GO" id="GO:0009378">
    <property type="term" value="F:four-way junction helicase activity"/>
    <property type="evidence" value="ECO:0007669"/>
    <property type="project" value="TreeGrafter"/>
</dbReference>
<dbReference type="SUPFAM" id="SSF52540">
    <property type="entry name" value="P-loop containing nucleoside triphosphate hydrolases"/>
    <property type="match status" value="1"/>
</dbReference>
<dbReference type="Pfam" id="PF00270">
    <property type="entry name" value="DEAD"/>
    <property type="match status" value="1"/>
</dbReference>
<reference evidence="12" key="1">
    <citation type="submission" date="2021-01" db="UniProtKB">
        <authorList>
            <consortium name="EnsemblMetazoa"/>
        </authorList>
    </citation>
    <scope>IDENTIFICATION</scope>
</reference>
<evidence type="ECO:0000256" key="2">
    <source>
        <dbReference type="ARBA" id="ARBA00022741"/>
    </source>
</evidence>
<evidence type="ECO:0000256" key="4">
    <source>
        <dbReference type="ARBA" id="ARBA00023125"/>
    </source>
</evidence>
<dbReference type="Gene3D" id="3.40.50.300">
    <property type="entry name" value="P-loop containing nucleotide triphosphate hydrolases"/>
    <property type="match status" value="2"/>
</dbReference>
<evidence type="ECO:0000259" key="11">
    <source>
        <dbReference type="PROSITE" id="PS51194"/>
    </source>
</evidence>
<dbReference type="GO" id="GO:0005634">
    <property type="term" value="C:nucleus"/>
    <property type="evidence" value="ECO:0007669"/>
    <property type="project" value="TreeGrafter"/>
</dbReference>
<evidence type="ECO:0000259" key="10">
    <source>
        <dbReference type="PROSITE" id="PS51192"/>
    </source>
</evidence>
<dbReference type="AlphaFoldDB" id="A0A7M5X437"/>
<dbReference type="GO" id="GO:0003677">
    <property type="term" value="F:DNA binding"/>
    <property type="evidence" value="ECO:0007669"/>
    <property type="project" value="UniProtKB-KW"/>
</dbReference>
<keyword evidence="4" id="KW-0238">DNA-binding</keyword>
<dbReference type="GO" id="GO:0000724">
    <property type="term" value="P:double-strand break repair via homologous recombination"/>
    <property type="evidence" value="ECO:0007669"/>
    <property type="project" value="TreeGrafter"/>
</dbReference>
<organism evidence="12 13">
    <name type="scientific">Clytia hemisphaerica</name>
    <dbReference type="NCBI Taxonomy" id="252671"/>
    <lineage>
        <taxon>Eukaryota</taxon>
        <taxon>Metazoa</taxon>
        <taxon>Cnidaria</taxon>
        <taxon>Hydrozoa</taxon>
        <taxon>Hydroidolina</taxon>
        <taxon>Leptothecata</taxon>
        <taxon>Obeliida</taxon>
        <taxon>Clytiidae</taxon>
        <taxon>Clytia</taxon>
    </lineage>
</organism>
<dbReference type="PROSITE" id="PS51194">
    <property type="entry name" value="HELICASE_CTER"/>
    <property type="match status" value="1"/>
</dbReference>
<accession>A0A7M5X437</accession>
<evidence type="ECO:0000256" key="9">
    <source>
        <dbReference type="ARBA" id="ARBA00044542"/>
    </source>
</evidence>
<keyword evidence="3" id="KW-0067">ATP-binding</keyword>
<evidence type="ECO:0000256" key="1">
    <source>
        <dbReference type="ARBA" id="ARBA00005446"/>
    </source>
</evidence>
<dbReference type="EC" id="5.6.2.4" evidence="8"/>
<dbReference type="PANTHER" id="PTHR13710:SF153">
    <property type="entry name" value="RECQ-LIKE DNA HELICASE BLM"/>
    <property type="match status" value="1"/>
</dbReference>
<evidence type="ECO:0000256" key="6">
    <source>
        <dbReference type="ARBA" id="ARBA00023242"/>
    </source>
</evidence>
<dbReference type="GO" id="GO:0005694">
    <property type="term" value="C:chromosome"/>
    <property type="evidence" value="ECO:0007669"/>
    <property type="project" value="TreeGrafter"/>
</dbReference>